<keyword evidence="2" id="KW-0472">Membrane</keyword>
<keyword evidence="4" id="KW-1185">Reference proteome</keyword>
<protein>
    <submittedName>
        <fullName evidence="3">Stage III sporulation protein AG</fullName>
    </submittedName>
</protein>
<dbReference type="NCBIfam" id="TIGR02830">
    <property type="entry name" value="spore_III_AG"/>
    <property type="match status" value="1"/>
</dbReference>
<evidence type="ECO:0000313" key="3">
    <source>
        <dbReference type="EMBL" id="OOP69873.1"/>
    </source>
</evidence>
<feature type="region of interest" description="Disordered" evidence="1">
    <location>
        <begin position="57"/>
        <end position="84"/>
    </location>
</feature>
<gene>
    <name evidence="3" type="ORF">BWZ43_02765</name>
</gene>
<dbReference type="EMBL" id="MTLA01000029">
    <property type="protein sequence ID" value="OOP69873.1"/>
    <property type="molecule type" value="Genomic_DNA"/>
</dbReference>
<dbReference type="Proteomes" id="UP000189761">
    <property type="component" value="Unassembled WGS sequence"/>
</dbReference>
<comment type="caution">
    <text evidence="3">The sequence shown here is derived from an EMBL/GenBank/DDBJ whole genome shotgun (WGS) entry which is preliminary data.</text>
</comment>
<evidence type="ECO:0000256" key="2">
    <source>
        <dbReference type="SAM" id="Phobius"/>
    </source>
</evidence>
<proteinExistence type="predicted"/>
<feature type="transmembrane region" description="Helical" evidence="2">
    <location>
        <begin position="32"/>
        <end position="50"/>
    </location>
</feature>
<accession>A0A8E2IC91</accession>
<name>A0A8E2IC91_9BACI</name>
<keyword evidence="2" id="KW-1133">Transmembrane helix</keyword>
<dbReference type="AlphaFoldDB" id="A0A8E2IC91"/>
<dbReference type="InterPro" id="IPR014195">
    <property type="entry name" value="Spore_III_AG"/>
</dbReference>
<feature type="compositionally biased region" description="Low complexity" evidence="1">
    <location>
        <begin position="57"/>
        <end position="67"/>
    </location>
</feature>
<dbReference type="RefSeq" id="WP_058002226.1">
    <property type="nucleotide sequence ID" value="NZ_CP065424.1"/>
</dbReference>
<keyword evidence="2" id="KW-0812">Transmembrane</keyword>
<evidence type="ECO:0000313" key="4">
    <source>
        <dbReference type="Proteomes" id="UP000189761"/>
    </source>
</evidence>
<reference evidence="3 4" key="1">
    <citation type="submission" date="2017-01" db="EMBL/GenBank/DDBJ databases">
        <title>Draft genome sequence of Bacillus oleronius.</title>
        <authorList>
            <person name="Allam M."/>
        </authorList>
    </citation>
    <scope>NUCLEOTIDE SEQUENCE [LARGE SCALE GENOMIC DNA]</scope>
    <source>
        <strain evidence="3 4">DSM 9356</strain>
    </source>
</reference>
<organism evidence="3 4">
    <name type="scientific">Heyndrickxia oleronia</name>
    <dbReference type="NCBI Taxonomy" id="38875"/>
    <lineage>
        <taxon>Bacteria</taxon>
        <taxon>Bacillati</taxon>
        <taxon>Bacillota</taxon>
        <taxon>Bacilli</taxon>
        <taxon>Bacillales</taxon>
        <taxon>Bacillaceae</taxon>
        <taxon>Heyndrickxia</taxon>
    </lineage>
</organism>
<sequence length="219" mass="24615">MNNNKGPIDWLKEKLFQSKENDSNKKNKKYQYLLILLVCGIAIMLISDIWKTGNKESSSTTSVYSASDDQKDVETFGSGNKDQNKKMKDYEMQYETELKDVLEQMSGVGKVRVIVNLAATESKVYEKNTVIQNQTTTETDQNGGERQIEDLSKDEKLVIIRDGDKEIPLITETKKPEIRGVLVVADGAKNISVKSMIIEAVSRALDVPTHKVSVQPKKN</sequence>
<evidence type="ECO:0000256" key="1">
    <source>
        <dbReference type="SAM" id="MobiDB-lite"/>
    </source>
</evidence>